<evidence type="ECO:0000259" key="16">
    <source>
        <dbReference type="Pfam" id="PF00501"/>
    </source>
</evidence>
<dbReference type="PROSITE" id="PS00455">
    <property type="entry name" value="AMP_BINDING"/>
    <property type="match status" value="1"/>
</dbReference>
<evidence type="ECO:0000256" key="15">
    <source>
        <dbReference type="ARBA" id="ARBA00048477"/>
    </source>
</evidence>
<dbReference type="InterPro" id="IPR025110">
    <property type="entry name" value="AMP-bd_C"/>
</dbReference>
<reference evidence="18" key="1">
    <citation type="submission" date="2025-08" db="UniProtKB">
        <authorList>
            <consortium name="Ensembl"/>
        </authorList>
    </citation>
    <scope>IDENTIFICATION</scope>
</reference>
<evidence type="ECO:0000256" key="2">
    <source>
        <dbReference type="ARBA" id="ARBA00001946"/>
    </source>
</evidence>
<dbReference type="GO" id="GO:0006637">
    <property type="term" value="P:acyl-CoA metabolic process"/>
    <property type="evidence" value="ECO:0007669"/>
    <property type="project" value="TreeGrafter"/>
</dbReference>
<dbReference type="GO" id="GO:0046872">
    <property type="term" value="F:metal ion binding"/>
    <property type="evidence" value="ECO:0007669"/>
    <property type="project" value="UniProtKB-KW"/>
</dbReference>
<evidence type="ECO:0000313" key="19">
    <source>
        <dbReference type="Proteomes" id="UP000694422"/>
    </source>
</evidence>
<comment type="similarity">
    <text evidence="4">Belongs to the ATP-dependent AMP-binding enzyme family.</text>
</comment>
<evidence type="ECO:0000313" key="18">
    <source>
        <dbReference type="Ensembl" id="ENSSDAP00000000012.1"/>
    </source>
</evidence>
<evidence type="ECO:0000256" key="4">
    <source>
        <dbReference type="ARBA" id="ARBA00006432"/>
    </source>
</evidence>
<evidence type="ECO:0000256" key="1">
    <source>
        <dbReference type="ARBA" id="ARBA00001936"/>
    </source>
</evidence>
<dbReference type="PANTHER" id="PTHR43605">
    <property type="entry name" value="ACYL-COENZYME A SYNTHETASE"/>
    <property type="match status" value="1"/>
</dbReference>
<keyword evidence="19" id="KW-1185">Reference proteome</keyword>
<keyword evidence="9" id="KW-0067">ATP-binding</keyword>
<dbReference type="Gene3D" id="3.40.50.12780">
    <property type="entry name" value="N-terminal domain of ligase-like"/>
    <property type="match status" value="1"/>
</dbReference>
<dbReference type="AlphaFoldDB" id="A0A8C9NW77"/>
<evidence type="ECO:0000256" key="14">
    <source>
        <dbReference type="ARBA" id="ARBA00039009"/>
    </source>
</evidence>
<dbReference type="Pfam" id="PF00501">
    <property type="entry name" value="AMP-binding"/>
    <property type="match status" value="1"/>
</dbReference>
<dbReference type="InterPro" id="IPR000873">
    <property type="entry name" value="AMP-dep_synth/lig_dom"/>
</dbReference>
<reference evidence="18" key="2">
    <citation type="submission" date="2025-09" db="UniProtKB">
        <authorList>
            <consortium name="Ensembl"/>
        </authorList>
    </citation>
    <scope>IDENTIFICATION</scope>
</reference>
<feature type="domain" description="AMP-binding enzyme C-terminal" evidence="17">
    <location>
        <begin position="483"/>
        <end position="563"/>
    </location>
</feature>
<evidence type="ECO:0000256" key="9">
    <source>
        <dbReference type="ARBA" id="ARBA00022840"/>
    </source>
</evidence>
<dbReference type="Ensembl" id="ENSSDAT00000000015.1">
    <property type="protein sequence ID" value="ENSSDAP00000000012.1"/>
    <property type="gene ID" value="ENSSDAG00000000007.1"/>
</dbReference>
<comment type="cofactor">
    <cofactor evidence="1">
        <name>Mn(2+)</name>
        <dbReference type="ChEBI" id="CHEBI:29035"/>
    </cofactor>
</comment>
<dbReference type="InterPro" id="IPR051087">
    <property type="entry name" value="Mitochondrial_ACSM"/>
</dbReference>
<evidence type="ECO:0000256" key="13">
    <source>
        <dbReference type="ARBA" id="ARBA00023128"/>
    </source>
</evidence>
<dbReference type="InterPro" id="IPR045851">
    <property type="entry name" value="AMP-bd_C_sf"/>
</dbReference>
<dbReference type="InterPro" id="IPR042099">
    <property type="entry name" value="ANL_N_sf"/>
</dbReference>
<keyword evidence="12" id="KW-0443">Lipid metabolism</keyword>
<organism evidence="18 19">
    <name type="scientific">Spermophilus dauricus</name>
    <name type="common">Daurian ground squirrel</name>
    <dbReference type="NCBI Taxonomy" id="99837"/>
    <lineage>
        <taxon>Eukaryota</taxon>
        <taxon>Metazoa</taxon>
        <taxon>Chordata</taxon>
        <taxon>Craniata</taxon>
        <taxon>Vertebrata</taxon>
        <taxon>Euteleostomi</taxon>
        <taxon>Mammalia</taxon>
        <taxon>Eutheria</taxon>
        <taxon>Euarchontoglires</taxon>
        <taxon>Glires</taxon>
        <taxon>Rodentia</taxon>
        <taxon>Sciuromorpha</taxon>
        <taxon>Sciuridae</taxon>
        <taxon>Xerinae</taxon>
        <taxon>Marmotini</taxon>
        <taxon>Spermophilus</taxon>
    </lineage>
</organism>
<dbReference type="EC" id="6.2.1.2" evidence="14"/>
<dbReference type="GO" id="GO:0005524">
    <property type="term" value="F:ATP binding"/>
    <property type="evidence" value="ECO:0007669"/>
    <property type="project" value="UniProtKB-KW"/>
</dbReference>
<dbReference type="Gene3D" id="3.30.300.30">
    <property type="match status" value="1"/>
</dbReference>
<comment type="cofactor">
    <cofactor evidence="2">
        <name>Mg(2+)</name>
        <dbReference type="ChEBI" id="CHEBI:18420"/>
    </cofactor>
</comment>
<evidence type="ECO:0000256" key="11">
    <source>
        <dbReference type="ARBA" id="ARBA00022946"/>
    </source>
</evidence>
<sequence>MQWLMRFRILCGIHKSVHIFHPAPRQVGRQSSSGLRAPWWSDHDIPEEFNFASSVLDYWAQMEKEGKRGSEIALWWVNGQGDEVKWSFREISDLTRRTANIFTQACGLQQGDHLALILPRVPEWWLVTVGCIRTGIVFIPGTTQLTAKDITYRLQASKAKAIVTTDTLAPTVDSVASECPTLKTKLLVSDHSREGWLDFRSLIRSASPNHTCIKSKTWDPMVIFFTSGTTGLPKMAKHSHGLALKSCLSSSRKVLQLKTSDVLWCMSDPGWILALVGCLLEPWTAGSTLFVHYLAQLDPKVIVQVLFKYPITQFLAAPGVFRMILREKFTNLRFPTLEHCSTGGEALLPEEHEQWRRHTGLLLHELYGQSETGMTCAVFRGMNIKLGSMGKAVSPFDIQIIDDQGNVLPPNAEGNMGIRMKPTRPPGLFMYYENNPKESAKVECGDFYNTGDRATMDAEGYFWFLGRDDDIINASGYRIGPAEVENALAEHPAVAESAVVSSPDPKRGEVVKAFIVLNPEFLSHDKDQLTKDLQQHVKSVTAPYKYPRKVEFVLELPKTITGKIKRSDLRKKEFGGMS</sequence>
<proteinExistence type="inferred from homology"/>
<keyword evidence="5" id="KW-0436">Ligase</keyword>
<dbReference type="Proteomes" id="UP000694422">
    <property type="component" value="Unplaced"/>
</dbReference>
<keyword evidence="7" id="KW-0547">Nucleotide-binding</keyword>
<dbReference type="GO" id="GO:0006633">
    <property type="term" value="P:fatty acid biosynthetic process"/>
    <property type="evidence" value="ECO:0007669"/>
    <property type="project" value="TreeGrafter"/>
</dbReference>
<keyword evidence="8" id="KW-0276">Fatty acid metabolism</keyword>
<keyword evidence="11" id="KW-0809">Transit peptide</keyword>
<dbReference type="InterPro" id="IPR020845">
    <property type="entry name" value="AMP-binding_CS"/>
</dbReference>
<evidence type="ECO:0000256" key="6">
    <source>
        <dbReference type="ARBA" id="ARBA00022723"/>
    </source>
</evidence>
<evidence type="ECO:0000256" key="7">
    <source>
        <dbReference type="ARBA" id="ARBA00022741"/>
    </source>
</evidence>
<evidence type="ECO:0000256" key="8">
    <source>
        <dbReference type="ARBA" id="ARBA00022832"/>
    </source>
</evidence>
<keyword evidence="13" id="KW-0496">Mitochondrion</keyword>
<dbReference type="GO" id="GO:0004321">
    <property type="term" value="F:fatty-acyl-CoA synthase activity"/>
    <property type="evidence" value="ECO:0007669"/>
    <property type="project" value="TreeGrafter"/>
</dbReference>
<dbReference type="FunFam" id="3.40.50.12780:FF:000007">
    <property type="entry name" value="Acyl-coenzyme A synthetase ACSM2A, mitochondrial"/>
    <property type="match status" value="1"/>
</dbReference>
<dbReference type="FunFam" id="3.30.300.30:FF:000005">
    <property type="entry name" value="Acyl-coenzyme A synthetase ACSM5, mitochondrial"/>
    <property type="match status" value="1"/>
</dbReference>
<dbReference type="PANTHER" id="PTHR43605:SF5">
    <property type="entry name" value="ACYL-COENZYME A SYNTHETASE ACSM1, MITOCHONDRIAL"/>
    <property type="match status" value="1"/>
</dbReference>
<feature type="domain" description="AMP-dependent synthetase/ligase" evidence="16">
    <location>
        <begin position="70"/>
        <end position="419"/>
    </location>
</feature>
<keyword evidence="10" id="KW-0460">Magnesium</keyword>
<protein>
    <recommendedName>
        <fullName evidence="14">medium-chain acyl-CoA ligase</fullName>
        <ecNumber evidence="14">6.2.1.2</ecNumber>
    </recommendedName>
</protein>
<accession>A0A8C9NW77</accession>
<name>A0A8C9NW77_SPEDA</name>
<evidence type="ECO:0000256" key="5">
    <source>
        <dbReference type="ARBA" id="ARBA00022598"/>
    </source>
</evidence>
<keyword evidence="6" id="KW-0479">Metal-binding</keyword>
<comment type="catalytic activity">
    <reaction evidence="15">
        <text>a medium-chain fatty acid + ATP + CoA = a medium-chain fatty acyl-CoA + AMP + diphosphate</text>
        <dbReference type="Rhea" id="RHEA:48340"/>
        <dbReference type="ChEBI" id="CHEBI:30616"/>
        <dbReference type="ChEBI" id="CHEBI:33019"/>
        <dbReference type="ChEBI" id="CHEBI:57287"/>
        <dbReference type="ChEBI" id="CHEBI:59558"/>
        <dbReference type="ChEBI" id="CHEBI:90546"/>
        <dbReference type="ChEBI" id="CHEBI:456215"/>
        <dbReference type="EC" id="6.2.1.2"/>
    </reaction>
    <physiologicalReaction direction="left-to-right" evidence="15">
        <dbReference type="Rhea" id="RHEA:48341"/>
    </physiologicalReaction>
</comment>
<evidence type="ECO:0000256" key="12">
    <source>
        <dbReference type="ARBA" id="ARBA00023098"/>
    </source>
</evidence>
<comment type="subcellular location">
    <subcellularLocation>
        <location evidence="3">Mitochondrion</location>
    </subcellularLocation>
</comment>
<dbReference type="GO" id="GO:0031956">
    <property type="term" value="F:medium-chain fatty acid-CoA ligase activity"/>
    <property type="evidence" value="ECO:0007669"/>
    <property type="project" value="UniProtKB-EC"/>
</dbReference>
<evidence type="ECO:0000259" key="17">
    <source>
        <dbReference type="Pfam" id="PF13193"/>
    </source>
</evidence>
<evidence type="ECO:0000256" key="3">
    <source>
        <dbReference type="ARBA" id="ARBA00004173"/>
    </source>
</evidence>
<evidence type="ECO:0000256" key="10">
    <source>
        <dbReference type="ARBA" id="ARBA00022842"/>
    </source>
</evidence>
<dbReference type="GO" id="GO:0005759">
    <property type="term" value="C:mitochondrial matrix"/>
    <property type="evidence" value="ECO:0007669"/>
    <property type="project" value="TreeGrafter"/>
</dbReference>
<dbReference type="Pfam" id="PF13193">
    <property type="entry name" value="AMP-binding_C"/>
    <property type="match status" value="1"/>
</dbReference>
<dbReference type="SUPFAM" id="SSF56801">
    <property type="entry name" value="Acetyl-CoA synthetase-like"/>
    <property type="match status" value="1"/>
</dbReference>